<sequence length="1219" mass="137750">MLGLHRLRWGFSHDALRPFGSRGYASTAYRRNVSVDPSTMYRKLSPVEHVLMRPEVYLGTVQPVTRMMWFPKKLAGDWRVLPSEVKLVPAFAKIFDEIIVNAADNYQRDQSTSRIDVTVDPELNLIKISNDGRGPPVMVHRHEQVYIPEMIFGTLLTGSNFGDSLGERTTAGRHGYGAKLTNIMSTEFTVHTSDPNRRKTFSQSFYNNMRDRNSPVIEEGIGLQSSTTVEFRPDLVRFGMQSLDRDAVDFMRKRTWDIAACLADEGVQVTFNGERIPFTSFRDYAAMHGSEPVSDSSLVFGSGKRFQYGMRILREDERSPMVGVQQVSFVNSVATYRGGSHVQLVLEKVLKAAGAAPEDRVSNAIVRGNVLLFAKATLDKPSFESQSKEMLTTKLDEARDKLKMAARFIPDVTRQSGLVELLARAVENNSWKNLQATAKTNKKDRKHLLVPKLEDALKAGKGDPCTLIVTEGDSAKALAMAGLAVIGRDSYGVYPLRGKMLNVRDQTTKTVAKNEELTNIVRVLGLKYGADYSKPQERATLRYHKIMLMTDQDHDGHHIKALMMNFFHHFWPELLQSNTFFETFSTPIVKAIHPKLGVTPFYDLKTVEEYKKTLDPATLEGTTFKYYKGLGTSTREEGQEYFRDIDNHRSAFKWTEGTSDLIDMVFRRDRTQERKDWLYRENPEKKLSNNRIVDFADFLNNEVLEFSRANVIRSIPTIVDGMKPSQRKILFACMKKNLYQKEMKVAQLSGYVSETTAYHHGENSIQNTITKMAQGFVGANNLPLLLPSGQFGTRLQGGDDHASARYLFTKLSPLVRKIFVPEDDLILRHKEDDGQSVEPETFYPIVPMILVNGTQGIGSGFSTIVPGHDVVDIIDNILNILDGGRCQQLMPYGRGFTGTIRRDEETGDWISEGVMEIPAGARGRNQAKITELPLGTWTENYRSHLLDMETKGDVVKRFREKFTDSTVMFDVYFTKAGAEMLAGKRRNGKDIMAALNLRKKISSVYYLFDEQANIRRFNGAEHVLEDFVNVRMDKYAARKAASLARLREDLATLDTKRRFSELVNSGELRLFNQPVEQIAAELNRRKFKPIGANLLGYSYLLNTTFSQLTAEAIDVLSRKYNKVADDVKRLEKASPSDLYREDLKQLLKAIKEESRPGKSMALVDRAHQSEIRQEFEAEYLTRIDQLICRLNKASAPSSHVDEGYSSGEQGSKLAVGGSV</sequence>
<evidence type="ECO:0000256" key="13">
    <source>
        <dbReference type="RuleBase" id="RU362094"/>
    </source>
</evidence>
<dbReference type="InterPro" id="IPR018522">
    <property type="entry name" value="TopoIIA_CS"/>
</dbReference>
<dbReference type="InterPro" id="IPR013757">
    <property type="entry name" value="Topo_IIA_A_a_sf"/>
</dbReference>
<dbReference type="PRINTS" id="PR00418">
    <property type="entry name" value="TPI2FAMILY"/>
</dbReference>
<keyword evidence="11 12" id="KW-0413">Isomerase</keyword>
<comment type="similarity">
    <text evidence="4 13">Belongs to the type II topoisomerase family.</text>
</comment>
<comment type="catalytic activity">
    <reaction evidence="1 12 13">
        <text>ATP-dependent breakage, passage and rejoining of double-stranded DNA.</text>
        <dbReference type="EC" id="5.6.2.2"/>
    </reaction>
</comment>
<keyword evidence="5" id="KW-0479">Metal-binding</keyword>
<dbReference type="InterPro" id="IPR013759">
    <property type="entry name" value="Topo_IIA_B_C"/>
</dbReference>
<dbReference type="EC" id="5.6.2.2" evidence="13"/>
<dbReference type="GO" id="GO:0003918">
    <property type="term" value="F:DNA topoisomerase type II (double strand cut, ATP-hydrolyzing) activity"/>
    <property type="evidence" value="ECO:0007669"/>
    <property type="project" value="UniProtKB-UniRule"/>
</dbReference>
<feature type="region of interest" description="Disordered" evidence="14">
    <location>
        <begin position="1196"/>
        <end position="1219"/>
    </location>
</feature>
<evidence type="ECO:0000313" key="19">
    <source>
        <dbReference type="EMBL" id="CAE0066494.1"/>
    </source>
</evidence>
<organism evidence="17">
    <name type="scientific">Rhodosorus marinus</name>
    <dbReference type="NCBI Taxonomy" id="101924"/>
    <lineage>
        <taxon>Eukaryota</taxon>
        <taxon>Rhodophyta</taxon>
        <taxon>Stylonematophyceae</taxon>
        <taxon>Stylonematales</taxon>
        <taxon>Stylonemataceae</taxon>
        <taxon>Rhodosorus</taxon>
    </lineage>
</organism>
<feature type="domain" description="Topo IIA-type catalytic" evidence="16">
    <location>
        <begin position="715"/>
        <end position="1143"/>
    </location>
</feature>
<dbReference type="PROSITE" id="PS50880">
    <property type="entry name" value="TOPRIM"/>
    <property type="match status" value="1"/>
</dbReference>
<comment type="subunit">
    <text evidence="13">Homodimer.</text>
</comment>
<dbReference type="Pfam" id="PF00521">
    <property type="entry name" value="DNA_topoisoIV"/>
    <property type="match status" value="1"/>
</dbReference>
<dbReference type="EMBL" id="HBHW01044477">
    <property type="protein sequence ID" value="CAE0066494.1"/>
    <property type="molecule type" value="Transcribed_RNA"/>
</dbReference>
<dbReference type="InterPro" id="IPR013506">
    <property type="entry name" value="Topo_IIA_bsu_dom2"/>
</dbReference>
<keyword evidence="8" id="KW-0460">Magnesium</keyword>
<proteinExistence type="inferred from homology"/>
<dbReference type="GO" id="GO:0046872">
    <property type="term" value="F:metal ion binding"/>
    <property type="evidence" value="ECO:0007669"/>
    <property type="project" value="UniProtKB-KW"/>
</dbReference>
<dbReference type="InterPro" id="IPR036890">
    <property type="entry name" value="HATPase_C_sf"/>
</dbReference>
<evidence type="ECO:0000256" key="11">
    <source>
        <dbReference type="ARBA" id="ARBA00023235"/>
    </source>
</evidence>
<evidence type="ECO:0000256" key="8">
    <source>
        <dbReference type="ARBA" id="ARBA00022842"/>
    </source>
</evidence>
<comment type="cofactor">
    <cofactor evidence="3">
        <name>Mg(2+)</name>
        <dbReference type="ChEBI" id="CHEBI:18420"/>
    </cofactor>
</comment>
<keyword evidence="7 13" id="KW-0067">ATP-binding</keyword>
<evidence type="ECO:0000256" key="10">
    <source>
        <dbReference type="ARBA" id="ARBA00023125"/>
    </source>
</evidence>
<dbReference type="Gene3D" id="3.30.1360.40">
    <property type="match status" value="1"/>
</dbReference>
<evidence type="ECO:0000256" key="5">
    <source>
        <dbReference type="ARBA" id="ARBA00022723"/>
    </source>
</evidence>
<dbReference type="Gene3D" id="1.10.268.10">
    <property type="entry name" value="Topoisomerase, domain 3"/>
    <property type="match status" value="1"/>
</dbReference>
<protein>
    <recommendedName>
        <fullName evidence="13">DNA topoisomerase 2</fullName>
        <ecNumber evidence="13">5.6.2.2</ecNumber>
    </recommendedName>
</protein>
<dbReference type="GO" id="GO:0000712">
    <property type="term" value="P:resolution of meiotic recombination intermediates"/>
    <property type="evidence" value="ECO:0007669"/>
    <property type="project" value="TreeGrafter"/>
</dbReference>
<dbReference type="InterPro" id="IPR013760">
    <property type="entry name" value="Topo_IIA-like_dom_sf"/>
</dbReference>
<dbReference type="SMART" id="SM00434">
    <property type="entry name" value="TOP4c"/>
    <property type="match status" value="1"/>
</dbReference>
<dbReference type="Pfam" id="PF00204">
    <property type="entry name" value="DNA_gyraseB"/>
    <property type="match status" value="1"/>
</dbReference>
<dbReference type="PROSITE" id="PS00177">
    <property type="entry name" value="TOPOISOMERASE_II"/>
    <property type="match status" value="1"/>
</dbReference>
<dbReference type="PANTHER" id="PTHR10169">
    <property type="entry name" value="DNA TOPOISOMERASE/GYRASE"/>
    <property type="match status" value="1"/>
</dbReference>
<dbReference type="PANTHER" id="PTHR10169:SF38">
    <property type="entry name" value="DNA TOPOISOMERASE 2"/>
    <property type="match status" value="1"/>
</dbReference>
<feature type="domain" description="Toprim" evidence="15">
    <location>
        <begin position="465"/>
        <end position="582"/>
    </location>
</feature>
<evidence type="ECO:0000256" key="6">
    <source>
        <dbReference type="ARBA" id="ARBA00022741"/>
    </source>
</evidence>
<dbReference type="Pfam" id="PF16898">
    <property type="entry name" value="TOPRIM_C"/>
    <property type="match status" value="1"/>
</dbReference>
<evidence type="ECO:0000256" key="2">
    <source>
        <dbReference type="ARBA" id="ARBA00001913"/>
    </source>
</evidence>
<dbReference type="InterPro" id="IPR014721">
    <property type="entry name" value="Ribsml_uS5_D2-typ_fold_subgr"/>
</dbReference>
<dbReference type="FunFam" id="3.40.50.670:FF:000001">
    <property type="entry name" value="DNA topoisomerase 2"/>
    <property type="match status" value="1"/>
</dbReference>
<evidence type="ECO:0000313" key="17">
    <source>
        <dbReference type="EMBL" id="CAE0066439.1"/>
    </source>
</evidence>
<evidence type="ECO:0000256" key="14">
    <source>
        <dbReference type="SAM" id="MobiDB-lite"/>
    </source>
</evidence>
<keyword evidence="6 13" id="KW-0547">Nucleotide-binding</keyword>
<feature type="active site" description="O-(5'-phospho-DNA)-tyrosine intermediate" evidence="12">
    <location>
        <position position="806"/>
    </location>
</feature>
<dbReference type="GO" id="GO:0003677">
    <property type="term" value="F:DNA binding"/>
    <property type="evidence" value="ECO:0007669"/>
    <property type="project" value="UniProtKB-UniRule"/>
</dbReference>
<dbReference type="EMBL" id="HBHW01044410">
    <property type="protein sequence ID" value="CAE0066439.1"/>
    <property type="molecule type" value="Transcribed_RNA"/>
</dbReference>
<dbReference type="PROSITE" id="PS52040">
    <property type="entry name" value="TOPO_IIA"/>
    <property type="match status" value="1"/>
</dbReference>
<comment type="function">
    <text evidence="13">Control of topological states of DNA by transient breakage and subsequent rejoining of DNA strands. Topoisomerase II makes double-strand breaks.</text>
</comment>
<name>A0A7S3AA27_9RHOD</name>
<dbReference type="GO" id="GO:0006265">
    <property type="term" value="P:DNA topological change"/>
    <property type="evidence" value="ECO:0007669"/>
    <property type="project" value="UniProtKB-UniRule"/>
</dbReference>
<evidence type="ECO:0000256" key="7">
    <source>
        <dbReference type="ARBA" id="ARBA00022840"/>
    </source>
</evidence>
<accession>A0A7S3AA27</accession>
<dbReference type="AlphaFoldDB" id="A0A7S3AA27"/>
<comment type="cofactor">
    <cofactor evidence="2">
        <name>Ca(2+)</name>
        <dbReference type="ChEBI" id="CHEBI:29108"/>
    </cofactor>
</comment>
<dbReference type="InterPro" id="IPR013758">
    <property type="entry name" value="Topo_IIA_A/C_ab"/>
</dbReference>
<dbReference type="SMART" id="SM00433">
    <property type="entry name" value="TOP2c"/>
    <property type="match status" value="1"/>
</dbReference>
<dbReference type="InterPro" id="IPR001241">
    <property type="entry name" value="Topo_IIA"/>
</dbReference>
<evidence type="ECO:0000256" key="4">
    <source>
        <dbReference type="ARBA" id="ARBA00011080"/>
    </source>
</evidence>
<dbReference type="GO" id="GO:0000819">
    <property type="term" value="P:sister chromatid segregation"/>
    <property type="evidence" value="ECO:0007669"/>
    <property type="project" value="TreeGrafter"/>
</dbReference>
<dbReference type="InterPro" id="IPR050634">
    <property type="entry name" value="DNA_Topoisomerase_II"/>
</dbReference>
<gene>
    <name evidence="17" type="ORF">RMAR00112_LOCUS34511</name>
    <name evidence="18" type="ORF">RMAR00112_LOCUS34542</name>
    <name evidence="19" type="ORF">RMAR00112_LOCUS34566</name>
</gene>
<reference evidence="17" key="1">
    <citation type="submission" date="2021-01" db="EMBL/GenBank/DDBJ databases">
        <authorList>
            <person name="Corre E."/>
            <person name="Pelletier E."/>
            <person name="Niang G."/>
            <person name="Scheremetjew M."/>
            <person name="Finn R."/>
            <person name="Kale V."/>
            <person name="Holt S."/>
            <person name="Cochrane G."/>
            <person name="Meng A."/>
            <person name="Brown T."/>
            <person name="Cohen L."/>
        </authorList>
    </citation>
    <scope>NUCLEOTIDE SEQUENCE</scope>
    <source>
        <strain evidence="17">CCMP 769</strain>
    </source>
</reference>
<dbReference type="GO" id="GO:0005524">
    <property type="term" value="F:ATP binding"/>
    <property type="evidence" value="ECO:0007669"/>
    <property type="project" value="UniProtKB-UniRule"/>
</dbReference>
<evidence type="ECO:0000256" key="12">
    <source>
        <dbReference type="PROSITE-ProRule" id="PRU01384"/>
    </source>
</evidence>
<dbReference type="PRINTS" id="PR01158">
    <property type="entry name" value="TOPISMRASEII"/>
</dbReference>
<dbReference type="FunFam" id="3.90.199.10:FF:000002">
    <property type="entry name" value="DNA topoisomerase 2"/>
    <property type="match status" value="1"/>
</dbReference>
<dbReference type="Pfam" id="PF01751">
    <property type="entry name" value="Toprim"/>
    <property type="match status" value="1"/>
</dbReference>
<evidence type="ECO:0000256" key="1">
    <source>
        <dbReference type="ARBA" id="ARBA00000185"/>
    </source>
</evidence>
<dbReference type="InterPro" id="IPR001154">
    <property type="entry name" value="TopoII_euk"/>
</dbReference>
<evidence type="ECO:0000256" key="3">
    <source>
        <dbReference type="ARBA" id="ARBA00001946"/>
    </source>
</evidence>
<dbReference type="InterPro" id="IPR006171">
    <property type="entry name" value="TOPRIM_dom"/>
</dbReference>
<dbReference type="InterPro" id="IPR002205">
    <property type="entry name" value="Topo_IIA_dom_A"/>
</dbReference>
<evidence type="ECO:0000256" key="9">
    <source>
        <dbReference type="ARBA" id="ARBA00023029"/>
    </source>
</evidence>
<evidence type="ECO:0000259" key="15">
    <source>
        <dbReference type="PROSITE" id="PS50880"/>
    </source>
</evidence>
<dbReference type="SUPFAM" id="SSF56719">
    <property type="entry name" value="Type II DNA topoisomerase"/>
    <property type="match status" value="1"/>
</dbReference>
<dbReference type="InterPro" id="IPR031660">
    <property type="entry name" value="TOPRIM_C"/>
</dbReference>
<dbReference type="EMBL" id="HBHW01044444">
    <property type="protein sequence ID" value="CAE0066470.1"/>
    <property type="molecule type" value="Transcribed_RNA"/>
</dbReference>
<dbReference type="SUPFAM" id="SSF54211">
    <property type="entry name" value="Ribosomal protein S5 domain 2-like"/>
    <property type="match status" value="1"/>
</dbReference>
<dbReference type="GO" id="GO:0005634">
    <property type="term" value="C:nucleus"/>
    <property type="evidence" value="ECO:0007669"/>
    <property type="project" value="TreeGrafter"/>
</dbReference>
<dbReference type="Gene3D" id="3.90.199.10">
    <property type="entry name" value="Topoisomerase II, domain 5"/>
    <property type="match status" value="1"/>
</dbReference>
<keyword evidence="10 12" id="KW-0238">DNA-binding</keyword>
<evidence type="ECO:0000313" key="18">
    <source>
        <dbReference type="EMBL" id="CAE0066470.1"/>
    </source>
</evidence>
<dbReference type="Gene3D" id="3.40.50.670">
    <property type="match status" value="1"/>
</dbReference>
<dbReference type="Gene3D" id="3.30.565.10">
    <property type="entry name" value="Histidine kinase-like ATPase, C-terminal domain"/>
    <property type="match status" value="1"/>
</dbReference>
<dbReference type="InterPro" id="IPR020568">
    <property type="entry name" value="Ribosomal_Su5_D2-typ_SF"/>
</dbReference>
<dbReference type="Gene3D" id="3.30.230.10">
    <property type="match status" value="1"/>
</dbReference>
<evidence type="ECO:0000259" key="16">
    <source>
        <dbReference type="PROSITE" id="PS52040"/>
    </source>
</evidence>
<keyword evidence="9 12" id="KW-0799">Topoisomerase</keyword>
<dbReference type="Gene3D" id="3.30.1490.30">
    <property type="match status" value="1"/>
</dbReference>
<dbReference type="SUPFAM" id="SSF55874">
    <property type="entry name" value="ATPase domain of HSP90 chaperone/DNA topoisomerase II/histidine kinase"/>
    <property type="match status" value="1"/>
</dbReference>